<keyword evidence="2" id="KW-1185">Reference proteome</keyword>
<dbReference type="Proteomes" id="UP001152888">
    <property type="component" value="Unassembled WGS sequence"/>
</dbReference>
<dbReference type="EMBL" id="CAKOFQ010006806">
    <property type="protein sequence ID" value="CAH1973250.1"/>
    <property type="molecule type" value="Genomic_DNA"/>
</dbReference>
<comment type="caution">
    <text evidence="1">The sequence shown here is derived from an EMBL/GenBank/DDBJ whole genome shotgun (WGS) entry which is preliminary data.</text>
</comment>
<evidence type="ECO:0000313" key="2">
    <source>
        <dbReference type="Proteomes" id="UP001152888"/>
    </source>
</evidence>
<proteinExistence type="predicted"/>
<organism evidence="1 2">
    <name type="scientific">Acanthoscelides obtectus</name>
    <name type="common">Bean weevil</name>
    <name type="synonym">Bruchus obtectus</name>
    <dbReference type="NCBI Taxonomy" id="200917"/>
    <lineage>
        <taxon>Eukaryota</taxon>
        <taxon>Metazoa</taxon>
        <taxon>Ecdysozoa</taxon>
        <taxon>Arthropoda</taxon>
        <taxon>Hexapoda</taxon>
        <taxon>Insecta</taxon>
        <taxon>Pterygota</taxon>
        <taxon>Neoptera</taxon>
        <taxon>Endopterygota</taxon>
        <taxon>Coleoptera</taxon>
        <taxon>Polyphaga</taxon>
        <taxon>Cucujiformia</taxon>
        <taxon>Chrysomeloidea</taxon>
        <taxon>Chrysomelidae</taxon>
        <taxon>Bruchinae</taxon>
        <taxon>Bruchini</taxon>
        <taxon>Acanthoscelides</taxon>
    </lineage>
</organism>
<name>A0A9P0P9S7_ACAOB</name>
<dbReference type="AlphaFoldDB" id="A0A9P0P9S7"/>
<protein>
    <submittedName>
        <fullName evidence="1">Uncharacterized protein</fullName>
    </submittedName>
</protein>
<sequence length="88" mass="10412">MSYRRTSDSVEKTYYAAVAEKIPLYTTRTRRERYNSWTTAPSLILRGNTETGSDSNRETRHADAPANCGWLLVYKHFWNPRLREWPSR</sequence>
<accession>A0A9P0P9S7</accession>
<reference evidence="1" key="1">
    <citation type="submission" date="2022-03" db="EMBL/GenBank/DDBJ databases">
        <authorList>
            <person name="Sayadi A."/>
        </authorList>
    </citation>
    <scope>NUCLEOTIDE SEQUENCE</scope>
</reference>
<evidence type="ECO:0000313" key="1">
    <source>
        <dbReference type="EMBL" id="CAH1973250.1"/>
    </source>
</evidence>
<gene>
    <name evidence="1" type="ORF">ACAOBT_LOCUS10449</name>
</gene>